<dbReference type="InterPro" id="IPR013083">
    <property type="entry name" value="Znf_RING/FYVE/PHD"/>
</dbReference>
<dbReference type="SMART" id="SM00184">
    <property type="entry name" value="RING"/>
    <property type="match status" value="1"/>
</dbReference>
<dbReference type="PROSITE" id="PS50089">
    <property type="entry name" value="ZF_RING_2"/>
    <property type="match status" value="1"/>
</dbReference>
<dbReference type="AlphaFoldDB" id="A0A6A5YVW7"/>
<evidence type="ECO:0000313" key="7">
    <source>
        <dbReference type="Proteomes" id="UP000799770"/>
    </source>
</evidence>
<keyword evidence="7" id="KW-1185">Reference proteome</keyword>
<dbReference type="Gene3D" id="3.30.40.10">
    <property type="entry name" value="Zinc/RING finger domain, C3HC4 (zinc finger)"/>
    <property type="match status" value="1"/>
</dbReference>
<dbReference type="SUPFAM" id="SSF57850">
    <property type="entry name" value="RING/U-box"/>
    <property type="match status" value="1"/>
</dbReference>
<dbReference type="InterPro" id="IPR017907">
    <property type="entry name" value="Znf_RING_CS"/>
</dbReference>
<keyword evidence="1" id="KW-0479">Metal-binding</keyword>
<dbReference type="InterPro" id="IPR001841">
    <property type="entry name" value="Znf_RING"/>
</dbReference>
<dbReference type="OrthoDB" id="4348522at2759"/>
<evidence type="ECO:0000256" key="4">
    <source>
        <dbReference type="PROSITE-ProRule" id="PRU00175"/>
    </source>
</evidence>
<accession>A0A6A5YVW7</accession>
<dbReference type="Proteomes" id="UP000799770">
    <property type="component" value="Unassembled WGS sequence"/>
</dbReference>
<proteinExistence type="predicted"/>
<evidence type="ECO:0000256" key="2">
    <source>
        <dbReference type="ARBA" id="ARBA00022771"/>
    </source>
</evidence>
<dbReference type="Pfam" id="PF13639">
    <property type="entry name" value="zf-RING_2"/>
    <property type="match status" value="1"/>
</dbReference>
<keyword evidence="3" id="KW-0862">Zinc</keyword>
<feature type="domain" description="RING-type" evidence="5">
    <location>
        <begin position="257"/>
        <end position="302"/>
    </location>
</feature>
<keyword evidence="2 4" id="KW-0863">Zinc-finger</keyword>
<dbReference type="EMBL" id="ML977335">
    <property type="protein sequence ID" value="KAF2111265.1"/>
    <property type="molecule type" value="Genomic_DNA"/>
</dbReference>
<name>A0A6A5YVW7_9PLEO</name>
<evidence type="ECO:0000256" key="1">
    <source>
        <dbReference type="ARBA" id="ARBA00022723"/>
    </source>
</evidence>
<organism evidence="6 7">
    <name type="scientific">Lophiotrema nucula</name>
    <dbReference type="NCBI Taxonomy" id="690887"/>
    <lineage>
        <taxon>Eukaryota</taxon>
        <taxon>Fungi</taxon>
        <taxon>Dikarya</taxon>
        <taxon>Ascomycota</taxon>
        <taxon>Pezizomycotina</taxon>
        <taxon>Dothideomycetes</taxon>
        <taxon>Pleosporomycetidae</taxon>
        <taxon>Pleosporales</taxon>
        <taxon>Lophiotremataceae</taxon>
        <taxon>Lophiotrema</taxon>
    </lineage>
</organism>
<protein>
    <recommendedName>
        <fullName evidence="5">RING-type domain-containing protein</fullName>
    </recommendedName>
</protein>
<gene>
    <name evidence="6" type="ORF">BDV96DRAFT_666526</name>
</gene>
<reference evidence="6" key="1">
    <citation type="journal article" date="2020" name="Stud. Mycol.">
        <title>101 Dothideomycetes genomes: a test case for predicting lifestyles and emergence of pathogens.</title>
        <authorList>
            <person name="Haridas S."/>
            <person name="Albert R."/>
            <person name="Binder M."/>
            <person name="Bloem J."/>
            <person name="Labutti K."/>
            <person name="Salamov A."/>
            <person name="Andreopoulos B."/>
            <person name="Baker S."/>
            <person name="Barry K."/>
            <person name="Bills G."/>
            <person name="Bluhm B."/>
            <person name="Cannon C."/>
            <person name="Castanera R."/>
            <person name="Culley D."/>
            <person name="Daum C."/>
            <person name="Ezra D."/>
            <person name="Gonzalez J."/>
            <person name="Henrissat B."/>
            <person name="Kuo A."/>
            <person name="Liang C."/>
            <person name="Lipzen A."/>
            <person name="Lutzoni F."/>
            <person name="Magnuson J."/>
            <person name="Mondo S."/>
            <person name="Nolan M."/>
            <person name="Ohm R."/>
            <person name="Pangilinan J."/>
            <person name="Park H.-J."/>
            <person name="Ramirez L."/>
            <person name="Alfaro M."/>
            <person name="Sun H."/>
            <person name="Tritt A."/>
            <person name="Yoshinaga Y."/>
            <person name="Zwiers L.-H."/>
            <person name="Turgeon B."/>
            <person name="Goodwin S."/>
            <person name="Spatafora J."/>
            <person name="Crous P."/>
            <person name="Grigoriev I."/>
        </authorList>
    </citation>
    <scope>NUCLEOTIDE SEQUENCE</scope>
    <source>
        <strain evidence="6">CBS 627.86</strain>
    </source>
</reference>
<sequence length="363" mass="41814">MAPLVSANGPSATVTNLNHDMPDDLDRDFATMELLTISQDSLMRPLSWQHFLVTIGMNPHSRLAFRAQPQDPGSQIDRSFFHLYVDAIQTGILPHKLKLEMDDHIYLLQNVQQVSFLGHIDALAELPQSVWSPHMEQSQELLDKILVWRREQDWIPTMPKDIDGEINRLYGSAFSLRWLFYLGRRMGTRDYTTAEHVRLVEQCLSNAQVTWEEINDRFVYLTGLLEEEVELELIGPPIQVLQIATGIAASQIQEEGCTVCSETPEPGQAVQLRTCKHIFCNGCIKTWINKCRRNSHLCPNCRVEMFKKPQYRAKANTNSSLYDREVETCRARLRRLNNLQVSLEWLKDEIEMHLEILSIVRGS</sequence>
<dbReference type="PROSITE" id="PS00518">
    <property type="entry name" value="ZF_RING_1"/>
    <property type="match status" value="1"/>
</dbReference>
<dbReference type="GO" id="GO:0008270">
    <property type="term" value="F:zinc ion binding"/>
    <property type="evidence" value="ECO:0007669"/>
    <property type="project" value="UniProtKB-KW"/>
</dbReference>
<evidence type="ECO:0000259" key="5">
    <source>
        <dbReference type="PROSITE" id="PS50089"/>
    </source>
</evidence>
<evidence type="ECO:0000313" key="6">
    <source>
        <dbReference type="EMBL" id="KAF2111265.1"/>
    </source>
</evidence>
<evidence type="ECO:0000256" key="3">
    <source>
        <dbReference type="ARBA" id="ARBA00022833"/>
    </source>
</evidence>